<dbReference type="PANTHER" id="PTHR34109">
    <property type="entry name" value="BNAUNNG04460D PROTEIN-RELATED"/>
    <property type="match status" value="1"/>
</dbReference>
<reference evidence="2 3" key="2">
    <citation type="submission" date="2014-05" db="EMBL/GenBank/DDBJ databases">
        <title>Genome sequence of the 3-chlorobenzoate degrading bacterium Pseudomonas knackmussii B13 shows multiple evidence for horizontal gene transfer.</title>
        <authorList>
            <person name="Miyazaki R."/>
            <person name="Bertelli C."/>
            <person name="Falquet L."/>
            <person name="Robinson-Rechavi M."/>
            <person name="Gharib W."/>
            <person name="Roy S."/>
            <person name="Van der Meer J.R."/>
        </authorList>
    </citation>
    <scope>NUCLEOTIDE SEQUENCE [LARGE SCALE GENOMIC DNA]</scope>
    <source>
        <strain evidence="2 3">B13</strain>
    </source>
</reference>
<dbReference type="STRING" id="1301098.PKB_3506"/>
<dbReference type="EMBL" id="HG322950">
    <property type="protein sequence ID" value="CDF84849.1"/>
    <property type="molecule type" value="Genomic_DNA"/>
</dbReference>
<sequence length="137" mass="15069">MSHRPSLIPCLRYRDAPAAIEWLCNTFGFRRQLVVDDGEGGIAHAQLCLPDGSGMLMLGSAVDNEYGRLMHSPAEVGGCTQSLYLVVADAEAMYRRALEAGASMVIDIRDEDYGGQGFTCRDPEGHVWSFGTYDPWH</sequence>
<accession>A0A024HJM3</accession>
<dbReference type="Proteomes" id="UP000025241">
    <property type="component" value="Chromosome I"/>
</dbReference>
<dbReference type="InterPro" id="IPR029068">
    <property type="entry name" value="Glyas_Bleomycin-R_OHBP_Dase"/>
</dbReference>
<feature type="domain" description="VOC" evidence="1">
    <location>
        <begin position="4"/>
        <end position="133"/>
    </location>
</feature>
<dbReference type="Gene3D" id="3.30.720.110">
    <property type="match status" value="1"/>
</dbReference>
<evidence type="ECO:0000259" key="1">
    <source>
        <dbReference type="PROSITE" id="PS51819"/>
    </source>
</evidence>
<dbReference type="HOGENOM" id="CLU_046006_11_1_6"/>
<dbReference type="SUPFAM" id="SSF54593">
    <property type="entry name" value="Glyoxalase/Bleomycin resistance protein/Dihydroxybiphenyl dioxygenase"/>
    <property type="match status" value="1"/>
</dbReference>
<proteinExistence type="predicted"/>
<dbReference type="PROSITE" id="PS51819">
    <property type="entry name" value="VOC"/>
    <property type="match status" value="1"/>
</dbReference>
<dbReference type="RefSeq" id="WP_043253344.1">
    <property type="nucleotide sequence ID" value="NZ_HG322950.1"/>
</dbReference>
<name>A0A024HJM3_PSEKB</name>
<dbReference type="PATRIC" id="fig|1301098.3.peg.3525"/>
<dbReference type="InterPro" id="IPR004360">
    <property type="entry name" value="Glyas_Fos-R_dOase_dom"/>
</dbReference>
<gene>
    <name evidence="2" type="ORF">PKB_3506</name>
</gene>
<dbReference type="AlphaFoldDB" id="A0A024HJM3"/>
<dbReference type="OrthoDB" id="9806868at2"/>
<dbReference type="Gene3D" id="3.30.720.120">
    <property type="match status" value="1"/>
</dbReference>
<dbReference type="Pfam" id="PF00903">
    <property type="entry name" value="Glyoxalase"/>
    <property type="match status" value="1"/>
</dbReference>
<evidence type="ECO:0000313" key="3">
    <source>
        <dbReference type="Proteomes" id="UP000025241"/>
    </source>
</evidence>
<dbReference type="PANTHER" id="PTHR34109:SF1">
    <property type="entry name" value="VOC DOMAIN-CONTAINING PROTEIN"/>
    <property type="match status" value="1"/>
</dbReference>
<protein>
    <recommendedName>
        <fullName evidence="1">VOC domain-containing protein</fullName>
    </recommendedName>
</protein>
<dbReference type="eggNOG" id="COG2764">
    <property type="taxonomic scope" value="Bacteria"/>
</dbReference>
<keyword evidence="3" id="KW-1185">Reference proteome</keyword>
<organism evidence="2 3">
    <name type="scientific">Pseudomonas knackmussii (strain DSM 6978 / CCUG 54928 / LMG 23759 / B13)</name>
    <dbReference type="NCBI Taxonomy" id="1301098"/>
    <lineage>
        <taxon>Bacteria</taxon>
        <taxon>Pseudomonadati</taxon>
        <taxon>Pseudomonadota</taxon>
        <taxon>Gammaproteobacteria</taxon>
        <taxon>Pseudomonadales</taxon>
        <taxon>Pseudomonadaceae</taxon>
        <taxon>Pseudomonas</taxon>
    </lineage>
</organism>
<reference evidence="2 3" key="1">
    <citation type="submission" date="2013-03" db="EMBL/GenBank/DDBJ databases">
        <authorList>
            <person name="Linke B."/>
        </authorList>
    </citation>
    <scope>NUCLEOTIDE SEQUENCE [LARGE SCALE GENOMIC DNA]</scope>
    <source>
        <strain evidence="2 3">B13</strain>
    </source>
</reference>
<dbReference type="InterPro" id="IPR037523">
    <property type="entry name" value="VOC_core"/>
</dbReference>
<dbReference type="KEGG" id="pkc:PKB_3506"/>
<evidence type="ECO:0000313" key="2">
    <source>
        <dbReference type="EMBL" id="CDF84849.1"/>
    </source>
</evidence>